<reference evidence="4" key="1">
    <citation type="submission" date="2016-11" db="EMBL/GenBank/DDBJ databases">
        <authorList>
            <person name="Varghese N."/>
            <person name="Submissions S."/>
        </authorList>
    </citation>
    <scope>NUCLEOTIDE SEQUENCE [LARGE SCALE GENOMIC DNA]</scope>
    <source>
        <strain evidence="4">DSM 11003</strain>
    </source>
</reference>
<evidence type="ECO:0000256" key="1">
    <source>
        <dbReference type="SAM" id="Phobius"/>
    </source>
</evidence>
<dbReference type="STRING" id="1123382.SAMN02745221_00014"/>
<dbReference type="InterPro" id="IPR001478">
    <property type="entry name" value="PDZ"/>
</dbReference>
<dbReference type="InterPro" id="IPR014219">
    <property type="entry name" value="SpoIVB"/>
</dbReference>
<evidence type="ECO:0000313" key="3">
    <source>
        <dbReference type="EMBL" id="SHG36876.1"/>
    </source>
</evidence>
<proteinExistence type="predicted"/>
<organism evidence="3 4">
    <name type="scientific">Thermosyntropha lipolytica DSM 11003</name>
    <dbReference type="NCBI Taxonomy" id="1123382"/>
    <lineage>
        <taxon>Bacteria</taxon>
        <taxon>Bacillati</taxon>
        <taxon>Bacillota</taxon>
        <taxon>Clostridia</taxon>
        <taxon>Eubacteriales</taxon>
        <taxon>Syntrophomonadaceae</taxon>
        <taxon>Thermosyntropha</taxon>
    </lineage>
</organism>
<dbReference type="InterPro" id="IPR009003">
    <property type="entry name" value="Peptidase_S1_PA"/>
</dbReference>
<name>A0A1M5J8D4_9FIRM</name>
<dbReference type="InterPro" id="IPR008763">
    <property type="entry name" value="Peptidase_S55"/>
</dbReference>
<keyword evidence="1" id="KW-0812">Transmembrane</keyword>
<dbReference type="EMBL" id="FQWY01000002">
    <property type="protein sequence ID" value="SHG36876.1"/>
    <property type="molecule type" value="Genomic_DNA"/>
</dbReference>
<dbReference type="Pfam" id="PF05580">
    <property type="entry name" value="Peptidase_S55"/>
    <property type="match status" value="1"/>
</dbReference>
<dbReference type="InterPro" id="IPR036034">
    <property type="entry name" value="PDZ_sf"/>
</dbReference>
<sequence>MLLVCVYFPQGEEKICSAVRFYRGVKALSGGYNRWRPVLGFIIAILFLALCFTPQMRSILTLPDSTKLVVGEKRSIKVELPAKISNRLEMLIKEDYASVFAEPQDAPVMVRKSATGYEILALKPGRAEVTLKVLGYVPVKTIEVESVPVKRVVLGGHSIGVLLQSNGIMVVGFAPIITDEGEKISPAREQGVEIGDLIMAVDGYEVKTENDLARIIDSKKDETFSLRIKREDKIISLPVKGYFCRETGRYRIGLYVRDGVIGVGTLSFWDPESKVYAALGHIIIDADTKQGIDVLKGKIMSASVQTIKPGRPGRPGEKIGVFASEGEIAGNIIKNTLFGIYGQTEGEVRNPLYDYAIEVGYAHQVKKGPAEMYTVVNGDSIEKFAIEIEKVYPERQNGKGMIIRVTDPRLLSLTGGIIQGMSGSPIVQDGKIIGAVTHVFLNDPTRGYGVFMDNMLAELEDCRKENNKVSTN</sequence>
<keyword evidence="1" id="KW-1133">Transmembrane helix</keyword>
<dbReference type="Gene3D" id="2.30.42.10">
    <property type="match status" value="1"/>
</dbReference>
<dbReference type="Pfam" id="PF17820">
    <property type="entry name" value="PDZ_6"/>
    <property type="match status" value="1"/>
</dbReference>
<gene>
    <name evidence="3" type="ORF">SAMN02745221_00014</name>
</gene>
<dbReference type="AlphaFoldDB" id="A0A1M5J8D4"/>
<protein>
    <submittedName>
        <fullName evidence="3">SpoIVB peptidase. Serine peptidase. MEROPS family S55</fullName>
    </submittedName>
</protein>
<dbReference type="SUPFAM" id="SSF50494">
    <property type="entry name" value="Trypsin-like serine proteases"/>
    <property type="match status" value="1"/>
</dbReference>
<keyword evidence="1" id="KW-0472">Membrane</keyword>
<dbReference type="NCBIfam" id="TIGR02860">
    <property type="entry name" value="spore_IV_B"/>
    <property type="match status" value="1"/>
</dbReference>
<feature type="domain" description="Peptidase S55" evidence="2">
    <location>
        <begin position="233"/>
        <end position="471"/>
    </location>
</feature>
<keyword evidence="4" id="KW-1185">Reference proteome</keyword>
<dbReference type="Proteomes" id="UP000242329">
    <property type="component" value="Unassembled WGS sequence"/>
</dbReference>
<accession>A0A1M5J8D4</accession>
<feature type="transmembrane region" description="Helical" evidence="1">
    <location>
        <begin position="35"/>
        <end position="53"/>
    </location>
</feature>
<dbReference type="InterPro" id="IPR041489">
    <property type="entry name" value="PDZ_6"/>
</dbReference>
<dbReference type="SUPFAM" id="SSF50156">
    <property type="entry name" value="PDZ domain-like"/>
    <property type="match status" value="1"/>
</dbReference>
<evidence type="ECO:0000259" key="2">
    <source>
        <dbReference type="PROSITE" id="PS51494"/>
    </source>
</evidence>
<dbReference type="PROSITE" id="PS51494">
    <property type="entry name" value="SPOIVB"/>
    <property type="match status" value="1"/>
</dbReference>
<evidence type="ECO:0000313" key="4">
    <source>
        <dbReference type="Proteomes" id="UP000242329"/>
    </source>
</evidence>
<dbReference type="SMART" id="SM00228">
    <property type="entry name" value="PDZ"/>
    <property type="match status" value="1"/>
</dbReference>